<keyword evidence="9" id="KW-0472">Membrane</keyword>
<keyword evidence="4" id="KW-0812">Transmembrane</keyword>
<protein>
    <submittedName>
        <fullName evidence="14">BK_channel_a domain-containing protein</fullName>
    </submittedName>
</protein>
<proteinExistence type="predicted"/>
<keyword evidence="7" id="KW-1133">Transmembrane helix</keyword>
<dbReference type="WBParaSite" id="TTAC_0000345701-mRNA-1">
    <property type="protein sequence ID" value="TTAC_0000345701-mRNA-1"/>
    <property type="gene ID" value="TTAC_0000345701"/>
</dbReference>
<dbReference type="STRING" id="6205.A0A0R3WRR7"/>
<evidence type="ECO:0000313" key="12">
    <source>
        <dbReference type="EMBL" id="VDM22636.1"/>
    </source>
</evidence>
<evidence type="ECO:0000256" key="9">
    <source>
        <dbReference type="ARBA" id="ARBA00023136"/>
    </source>
</evidence>
<reference evidence="12 13" key="2">
    <citation type="submission" date="2018-11" db="EMBL/GenBank/DDBJ databases">
        <authorList>
            <consortium name="Pathogen Informatics"/>
        </authorList>
    </citation>
    <scope>NUCLEOTIDE SEQUENCE [LARGE SCALE GENOMIC DNA]</scope>
</reference>
<keyword evidence="8" id="KW-0406">Ion transport</keyword>
<dbReference type="InterPro" id="IPR048735">
    <property type="entry name" value="Slowpoke-like_C"/>
</dbReference>
<evidence type="ECO:0000256" key="10">
    <source>
        <dbReference type="ARBA" id="ARBA00023303"/>
    </source>
</evidence>
<reference evidence="14" key="1">
    <citation type="submission" date="2017-02" db="UniProtKB">
        <authorList>
            <consortium name="WormBaseParasite"/>
        </authorList>
    </citation>
    <scope>IDENTIFICATION</scope>
</reference>
<keyword evidence="2" id="KW-0813">Transport</keyword>
<dbReference type="InterPro" id="IPR047871">
    <property type="entry name" value="K_chnl_Slo-like"/>
</dbReference>
<accession>A0A0R3WRR7</accession>
<keyword evidence="5" id="KW-0631">Potassium channel</keyword>
<dbReference type="AlphaFoldDB" id="A0A0R3WRR7"/>
<dbReference type="EMBL" id="UYWX01002439">
    <property type="protein sequence ID" value="VDM22636.1"/>
    <property type="molecule type" value="Genomic_DNA"/>
</dbReference>
<dbReference type="PROSITE" id="PS51201">
    <property type="entry name" value="RCK_N"/>
    <property type="match status" value="1"/>
</dbReference>
<dbReference type="OrthoDB" id="10035564at2759"/>
<feature type="domain" description="RCK N-terminal" evidence="11">
    <location>
        <begin position="141"/>
        <end position="285"/>
    </location>
</feature>
<dbReference type="PANTHER" id="PTHR10027:SF33">
    <property type="entry name" value="CALCIUM-ACTIVATED POTASSIUM CHANNEL SUBUNIT ALPHA-1-RELATED"/>
    <property type="match status" value="1"/>
</dbReference>
<name>A0A0R3WRR7_HYDTA</name>
<evidence type="ECO:0000256" key="2">
    <source>
        <dbReference type="ARBA" id="ARBA00022448"/>
    </source>
</evidence>
<evidence type="ECO:0000256" key="4">
    <source>
        <dbReference type="ARBA" id="ARBA00022692"/>
    </source>
</evidence>
<dbReference type="InterPro" id="IPR003148">
    <property type="entry name" value="RCK_N"/>
</dbReference>
<evidence type="ECO:0000256" key="3">
    <source>
        <dbReference type="ARBA" id="ARBA00022538"/>
    </source>
</evidence>
<comment type="subcellular location">
    <subcellularLocation>
        <location evidence="1">Membrane</location>
        <topology evidence="1">Multi-pass membrane protein</topology>
    </subcellularLocation>
</comment>
<dbReference type="GO" id="GO:0045211">
    <property type="term" value="C:postsynaptic membrane"/>
    <property type="evidence" value="ECO:0007669"/>
    <property type="project" value="TreeGrafter"/>
</dbReference>
<evidence type="ECO:0000256" key="6">
    <source>
        <dbReference type="ARBA" id="ARBA00022958"/>
    </source>
</evidence>
<dbReference type="Pfam" id="PF21014">
    <property type="entry name" value="Slowpoke_C"/>
    <property type="match status" value="1"/>
</dbReference>
<keyword evidence="13" id="KW-1185">Reference proteome</keyword>
<keyword evidence="10" id="KW-0407">Ion channel</keyword>
<sequence>MHQVKLCPCVKSGQMNRAKTILSRLLDSTSVLEPALPVAVGTTANCLSPLIVSTSASSSHLDLAWLTRGGAAGITNHLSWHGSTMHHLGGASADGYKPAGDQNLNTTCQFDATGMFHWCPERNIKTCLLDDEQPASTKNFTDHIVVCIFADYRSPIIGLRSFIMPLRASNLHIHDLKTVVLVGNLDYIKREWKTLANFPRIWVLPGSPLSKANLRSVNVNLASMCVILSSKSDNTIEDLTLADKEAILCSLNVKAMDFSDLDSIYAEPACAPIKHLTLRREDNSVNSFKRPSRNRVQNLILSKSHHQYGIAQPADPNIPAVFYRPPRFVSRNGATIPMATELAFDMNVQFLDQEDDDEGGELFMTQPFACGTAFTISVLDSLMSTAYFNESALTLIRSLVTGGSTPLLEKILAEGAGMRGGSTTSTSRACRERCRLAQLTLTGNTLGKFAVQGTPFEKLFLAALREYGILIIGIYRLLRWCDLDDGSPVCHRRFVITNPPPSLPLHPTDWIFCLVPHQHILEPSQVHRV</sequence>
<evidence type="ECO:0000256" key="7">
    <source>
        <dbReference type="ARBA" id="ARBA00022989"/>
    </source>
</evidence>
<keyword evidence="3" id="KW-0633">Potassium transport</keyword>
<evidence type="ECO:0000256" key="8">
    <source>
        <dbReference type="ARBA" id="ARBA00023065"/>
    </source>
</evidence>
<dbReference type="PANTHER" id="PTHR10027">
    <property type="entry name" value="CALCIUM-ACTIVATED POTASSIUM CHANNEL ALPHA CHAIN"/>
    <property type="match status" value="1"/>
</dbReference>
<dbReference type="Gene3D" id="3.40.50.720">
    <property type="entry name" value="NAD(P)-binding Rossmann-like Domain"/>
    <property type="match status" value="1"/>
</dbReference>
<organism evidence="14">
    <name type="scientific">Hydatigena taeniaeformis</name>
    <name type="common">Feline tapeworm</name>
    <name type="synonym">Taenia taeniaeformis</name>
    <dbReference type="NCBI Taxonomy" id="6205"/>
    <lineage>
        <taxon>Eukaryota</taxon>
        <taxon>Metazoa</taxon>
        <taxon>Spiralia</taxon>
        <taxon>Lophotrochozoa</taxon>
        <taxon>Platyhelminthes</taxon>
        <taxon>Cestoda</taxon>
        <taxon>Eucestoda</taxon>
        <taxon>Cyclophyllidea</taxon>
        <taxon>Taeniidae</taxon>
        <taxon>Hydatigera</taxon>
    </lineage>
</organism>
<evidence type="ECO:0000256" key="5">
    <source>
        <dbReference type="ARBA" id="ARBA00022826"/>
    </source>
</evidence>
<keyword evidence="6" id="KW-0630">Potassium</keyword>
<dbReference type="Pfam" id="PF22614">
    <property type="entry name" value="Slo-like_RCK"/>
    <property type="match status" value="1"/>
</dbReference>
<gene>
    <name evidence="12" type="ORF">TTAC_LOCUS3442</name>
</gene>
<evidence type="ECO:0000313" key="13">
    <source>
        <dbReference type="Proteomes" id="UP000274429"/>
    </source>
</evidence>
<evidence type="ECO:0000259" key="11">
    <source>
        <dbReference type="PROSITE" id="PS51201"/>
    </source>
</evidence>
<dbReference type="GO" id="GO:0060072">
    <property type="term" value="F:large conductance calcium-activated potassium channel activity"/>
    <property type="evidence" value="ECO:0007669"/>
    <property type="project" value="TreeGrafter"/>
</dbReference>
<dbReference type="Proteomes" id="UP000274429">
    <property type="component" value="Unassembled WGS sequence"/>
</dbReference>
<evidence type="ECO:0000313" key="14">
    <source>
        <dbReference type="WBParaSite" id="TTAC_0000345701-mRNA-1"/>
    </source>
</evidence>
<evidence type="ECO:0000256" key="1">
    <source>
        <dbReference type="ARBA" id="ARBA00004141"/>
    </source>
</evidence>